<dbReference type="AlphaFoldDB" id="A0A7W7SGE2"/>
<name>A0A7W7SGE2_9ACTN</name>
<dbReference type="EMBL" id="JACHJR010000001">
    <property type="protein sequence ID" value="MBB4949959.1"/>
    <property type="molecule type" value="Genomic_DNA"/>
</dbReference>
<evidence type="ECO:0000313" key="1">
    <source>
        <dbReference type="EMBL" id="MBB4949959.1"/>
    </source>
</evidence>
<proteinExistence type="predicted"/>
<comment type="caution">
    <text evidence="1">The sequence shown here is derived from an EMBL/GenBank/DDBJ whole genome shotgun (WGS) entry which is preliminary data.</text>
</comment>
<gene>
    <name evidence="1" type="ORF">F4556_005494</name>
</gene>
<protein>
    <submittedName>
        <fullName evidence="1">Uncharacterized protein</fullName>
    </submittedName>
</protein>
<reference evidence="1 2" key="1">
    <citation type="submission" date="2020-08" db="EMBL/GenBank/DDBJ databases">
        <title>Sequencing the genomes of 1000 actinobacteria strains.</title>
        <authorList>
            <person name="Klenk H.-P."/>
        </authorList>
    </citation>
    <scope>NUCLEOTIDE SEQUENCE [LARGE SCALE GENOMIC DNA]</scope>
    <source>
        <strain evidence="1 2">DSM 44786</strain>
    </source>
</reference>
<dbReference type="RefSeq" id="WP_184920694.1">
    <property type="nucleotide sequence ID" value="NZ_JACHJR010000001.1"/>
</dbReference>
<accession>A0A7W7SGE2</accession>
<keyword evidence="2" id="KW-1185">Reference proteome</keyword>
<organism evidence="1 2">
    <name type="scientific">Kitasatospora gansuensis</name>
    <dbReference type="NCBI Taxonomy" id="258050"/>
    <lineage>
        <taxon>Bacteria</taxon>
        <taxon>Bacillati</taxon>
        <taxon>Actinomycetota</taxon>
        <taxon>Actinomycetes</taxon>
        <taxon>Kitasatosporales</taxon>
        <taxon>Streptomycetaceae</taxon>
        <taxon>Kitasatospora</taxon>
    </lineage>
</organism>
<sequence length="118" mass="12784">MYLVHTALLPAPSGSPLPDGVRELFQAALRPEDRIEHLVFHPRAEPAPVLGVYLLADSLAEAERRVALFCHRALGAVPQFAGWRAEPSTAPMVVPFYEQLLASSGLAGRNGPRTFPST</sequence>
<evidence type="ECO:0000313" key="2">
    <source>
        <dbReference type="Proteomes" id="UP000573327"/>
    </source>
</evidence>
<dbReference type="Proteomes" id="UP000573327">
    <property type="component" value="Unassembled WGS sequence"/>
</dbReference>